<dbReference type="InterPro" id="IPR056774">
    <property type="entry name" value="FdhE_N"/>
</dbReference>
<sequence length="51" mass="5731">MSRTILQPGQIEAAATIPPHLHPLSRDLFARRGERLLQLAEGHPMGDYVRL</sequence>
<feature type="domain" description="FdhE N-terminal" evidence="1">
    <location>
        <begin position="17"/>
        <end position="51"/>
    </location>
</feature>
<name>A0A367M4D5_PSEAI</name>
<feature type="non-terminal residue" evidence="2">
    <location>
        <position position="51"/>
    </location>
</feature>
<dbReference type="Pfam" id="PF04216">
    <property type="entry name" value="FdhE_N"/>
    <property type="match status" value="1"/>
</dbReference>
<accession>A0A367M4D5</accession>
<reference evidence="2 3" key="1">
    <citation type="submission" date="2018-07" db="EMBL/GenBank/DDBJ databases">
        <title>Mechanisms of high-level aminoglycoside resistance among Gram-negative pathogens in Brazil.</title>
        <authorList>
            <person name="Ballaben A.S."/>
            <person name="Darini A.L.C."/>
            <person name="Doi Y."/>
        </authorList>
    </citation>
    <scope>NUCLEOTIDE SEQUENCE [LARGE SCALE GENOMIC DNA]</scope>
    <source>
        <strain evidence="2 3">B2-305</strain>
    </source>
</reference>
<dbReference type="AlphaFoldDB" id="A0A367M4D5"/>
<protein>
    <submittedName>
        <fullName evidence="2">Formate dehydrogenase accessory protein FdhE</fullName>
    </submittedName>
</protein>
<proteinExistence type="predicted"/>
<dbReference type="EMBL" id="QORE01001110">
    <property type="protein sequence ID" value="RCI72051.1"/>
    <property type="molecule type" value="Genomic_DNA"/>
</dbReference>
<organism evidence="2 3">
    <name type="scientific">Pseudomonas aeruginosa</name>
    <dbReference type="NCBI Taxonomy" id="287"/>
    <lineage>
        <taxon>Bacteria</taxon>
        <taxon>Pseudomonadati</taxon>
        <taxon>Pseudomonadota</taxon>
        <taxon>Gammaproteobacteria</taxon>
        <taxon>Pseudomonadales</taxon>
        <taxon>Pseudomonadaceae</taxon>
        <taxon>Pseudomonas</taxon>
    </lineage>
</organism>
<evidence type="ECO:0000313" key="2">
    <source>
        <dbReference type="EMBL" id="RCI72051.1"/>
    </source>
</evidence>
<comment type="caution">
    <text evidence="2">The sequence shown here is derived from an EMBL/GenBank/DDBJ whole genome shotgun (WGS) entry which is preliminary data.</text>
</comment>
<dbReference type="Proteomes" id="UP000253594">
    <property type="component" value="Unassembled WGS sequence"/>
</dbReference>
<gene>
    <name evidence="2" type="ORF">DT376_25825</name>
</gene>
<evidence type="ECO:0000313" key="3">
    <source>
        <dbReference type="Proteomes" id="UP000253594"/>
    </source>
</evidence>
<evidence type="ECO:0000259" key="1">
    <source>
        <dbReference type="Pfam" id="PF04216"/>
    </source>
</evidence>